<dbReference type="InterPro" id="IPR025638">
    <property type="entry name" value="DUF4336"/>
</dbReference>
<evidence type="ECO:0000313" key="1">
    <source>
        <dbReference type="EMBL" id="MEC6899768.1"/>
    </source>
</evidence>
<dbReference type="InterPro" id="IPR036866">
    <property type="entry name" value="RibonucZ/Hydroxyglut_hydro"/>
</dbReference>
<reference evidence="1 2" key="1">
    <citation type="submission" date="2024-01" db="EMBL/GenBank/DDBJ databases">
        <title>Active colonisers of the gastrointestinal tract of Atlantic salmon farmed in a warm water region.</title>
        <authorList>
            <person name="Bowman J.P."/>
        </authorList>
    </citation>
    <scope>NUCLEOTIDE SEQUENCE [LARGE SCALE GENOMIC DNA]</scope>
    <source>
        <strain evidence="1 2">S4MW1</strain>
    </source>
</reference>
<dbReference type="SUPFAM" id="SSF56281">
    <property type="entry name" value="Metallo-hydrolase/oxidoreductase"/>
    <property type="match status" value="1"/>
</dbReference>
<keyword evidence="2" id="KW-1185">Reference proteome</keyword>
<dbReference type="PANTHER" id="PTHR33835">
    <property type="entry name" value="YALI0C07656P"/>
    <property type="match status" value="1"/>
</dbReference>
<dbReference type="Proteomes" id="UP001339429">
    <property type="component" value="Unassembled WGS sequence"/>
</dbReference>
<sequence>MTLMSKDCTLVEWATNRIWYCDMPYRVAGAPMGHRMTIIRLDNHKLFIHSPIEITTSLQQQLRQLGEIAYVVTPNKNHNIYLSDWWLAYPQAYFYAPPGLIHKRSDLTFDGALGNQTPPHWQGQLLQTVIRGSDSMEEIAFCDPQSKTLIVGDALAWMVDSHHPLTFALAVINGCYFHPAMPWYWRITFRNHTQLRQSIQEILTWPFDRIILSHGRVIDNNAKAYFSAAFQWVIPHKLNITPVQ</sequence>
<dbReference type="EMBL" id="JAYXUD010000012">
    <property type="protein sequence ID" value="MEC6899768.1"/>
    <property type="molecule type" value="Genomic_DNA"/>
</dbReference>
<comment type="caution">
    <text evidence="1">The sequence shown here is derived from an EMBL/GenBank/DDBJ whole genome shotgun (WGS) entry which is preliminary data.</text>
</comment>
<evidence type="ECO:0000313" key="2">
    <source>
        <dbReference type="Proteomes" id="UP001339429"/>
    </source>
</evidence>
<dbReference type="RefSeq" id="WP_327780004.1">
    <property type="nucleotide sequence ID" value="NZ_JAYXUD010000012.1"/>
</dbReference>
<gene>
    <name evidence="1" type="ORF">VXS00_14045</name>
</gene>
<protein>
    <submittedName>
        <fullName evidence="1">DUF4336 domain-containing protein</fullName>
    </submittedName>
</protein>
<dbReference type="Gene3D" id="3.60.15.10">
    <property type="entry name" value="Ribonuclease Z/Hydroxyacylglutathione hydrolase-like"/>
    <property type="match status" value="1"/>
</dbReference>
<accession>A0ABU6LKB1</accession>
<name>A0ABU6LKB1_9GAMM</name>
<dbReference type="Pfam" id="PF14234">
    <property type="entry name" value="DUF4336"/>
    <property type="match status" value="1"/>
</dbReference>
<dbReference type="PANTHER" id="PTHR33835:SF1">
    <property type="entry name" value="METALLO-BETA-LACTAMASE DOMAIN-CONTAINING PROTEIN"/>
    <property type="match status" value="1"/>
</dbReference>
<proteinExistence type="predicted"/>
<organism evidence="1 2">
    <name type="scientific">Photobacterium piscicola</name>
    <dbReference type="NCBI Taxonomy" id="1378299"/>
    <lineage>
        <taxon>Bacteria</taxon>
        <taxon>Pseudomonadati</taxon>
        <taxon>Pseudomonadota</taxon>
        <taxon>Gammaproteobacteria</taxon>
        <taxon>Vibrionales</taxon>
        <taxon>Vibrionaceae</taxon>
        <taxon>Photobacterium</taxon>
    </lineage>
</organism>